<evidence type="ECO:0000313" key="3">
    <source>
        <dbReference type="EMBL" id="RKO87108.1"/>
    </source>
</evidence>
<dbReference type="OrthoDB" id="4330at2759"/>
<keyword evidence="4" id="KW-1185">Reference proteome</keyword>
<gene>
    <name evidence="3" type="ORF">BDK51DRAFT_35661</name>
</gene>
<name>A0A4P9W7T1_9FUNG</name>
<protein>
    <submittedName>
        <fullName evidence="3">Phosphatidylserine decarboxylase-domain-containing protein</fullName>
    </submittedName>
</protein>
<dbReference type="Proteomes" id="UP000269721">
    <property type="component" value="Unassembled WGS sequence"/>
</dbReference>
<organism evidence="3 4">
    <name type="scientific">Blyttiomyces helicus</name>
    <dbReference type="NCBI Taxonomy" id="388810"/>
    <lineage>
        <taxon>Eukaryota</taxon>
        <taxon>Fungi</taxon>
        <taxon>Fungi incertae sedis</taxon>
        <taxon>Chytridiomycota</taxon>
        <taxon>Chytridiomycota incertae sedis</taxon>
        <taxon>Chytridiomycetes</taxon>
        <taxon>Chytridiomycetes incertae sedis</taxon>
        <taxon>Blyttiomyces</taxon>
    </lineage>
</organism>
<dbReference type="PANTHER" id="PTHR10067:SF6">
    <property type="entry name" value="PHOSPHATIDYLSERINE DECARBOXYLASE PROENZYME, MITOCHONDRIAL"/>
    <property type="match status" value="1"/>
</dbReference>
<dbReference type="GO" id="GO:0006646">
    <property type="term" value="P:phosphatidylethanolamine biosynthetic process"/>
    <property type="evidence" value="ECO:0007669"/>
    <property type="project" value="TreeGrafter"/>
</dbReference>
<dbReference type="EMBL" id="KZ997677">
    <property type="protein sequence ID" value="RKO87108.1"/>
    <property type="molecule type" value="Genomic_DNA"/>
</dbReference>
<reference evidence="4" key="1">
    <citation type="journal article" date="2018" name="Nat. Microbiol.">
        <title>Leveraging single-cell genomics to expand the fungal tree of life.</title>
        <authorList>
            <person name="Ahrendt S.R."/>
            <person name="Quandt C.A."/>
            <person name="Ciobanu D."/>
            <person name="Clum A."/>
            <person name="Salamov A."/>
            <person name="Andreopoulos B."/>
            <person name="Cheng J.F."/>
            <person name="Woyke T."/>
            <person name="Pelin A."/>
            <person name="Henrissat B."/>
            <person name="Reynolds N.K."/>
            <person name="Benny G.L."/>
            <person name="Smith M.E."/>
            <person name="James T.Y."/>
            <person name="Grigoriev I.V."/>
        </authorList>
    </citation>
    <scope>NUCLEOTIDE SEQUENCE [LARGE SCALE GENOMIC DNA]</scope>
</reference>
<dbReference type="InterPro" id="IPR003817">
    <property type="entry name" value="PS_Dcarbxylase"/>
</dbReference>
<keyword evidence="1" id="KW-0210">Decarboxylase</keyword>
<dbReference type="GO" id="GO:0004609">
    <property type="term" value="F:phosphatidylserine decarboxylase activity"/>
    <property type="evidence" value="ECO:0007669"/>
    <property type="project" value="InterPro"/>
</dbReference>
<keyword evidence="2" id="KW-0456">Lyase</keyword>
<evidence type="ECO:0000256" key="1">
    <source>
        <dbReference type="ARBA" id="ARBA00022793"/>
    </source>
</evidence>
<sequence length="283" mass="31146">MDSATNEQSHTIAALQLICFSRRDEEERAQREEEVEVDSWPIRLYTYLPLRFISRLWGTLNALAAPVPPLSFLYTAYSSAFGCNHEEMKQPDLQAALKKGARGVERGNVLVSPSDGRVLHFGRVSVETDRIEQMKGIAYSVSALLGASTASLAPVPKPGNALFFCVIYLAPGDDHRLRRIEIFSVSPWMVERVSNLFVLNERVALLGERQHGFFSMIPVGATNAGSIVIDFDPPTAVPLRHGDQMGGFKLGSTVVLVFEAPEKIAFSTVAGERVRVGEAIGNW</sequence>
<dbReference type="Pfam" id="PF02666">
    <property type="entry name" value="PS_Dcarbxylase"/>
    <property type="match status" value="1"/>
</dbReference>
<evidence type="ECO:0000256" key="2">
    <source>
        <dbReference type="ARBA" id="ARBA00023239"/>
    </source>
</evidence>
<proteinExistence type="predicted"/>
<accession>A0A4P9W7T1</accession>
<dbReference type="AlphaFoldDB" id="A0A4P9W7T1"/>
<dbReference type="GO" id="GO:0005739">
    <property type="term" value="C:mitochondrion"/>
    <property type="evidence" value="ECO:0007669"/>
    <property type="project" value="TreeGrafter"/>
</dbReference>
<evidence type="ECO:0000313" key="4">
    <source>
        <dbReference type="Proteomes" id="UP000269721"/>
    </source>
</evidence>
<dbReference type="PANTHER" id="PTHR10067">
    <property type="entry name" value="PHOSPHATIDYLSERINE DECARBOXYLASE"/>
    <property type="match status" value="1"/>
</dbReference>